<evidence type="ECO:0000313" key="2">
    <source>
        <dbReference type="EnsemblMetazoa" id="CJA11909b.1"/>
    </source>
</evidence>
<proteinExistence type="predicted"/>
<feature type="transmembrane region" description="Helical" evidence="1">
    <location>
        <begin position="98"/>
        <end position="120"/>
    </location>
</feature>
<reference evidence="2" key="2">
    <citation type="submission" date="2022-06" db="UniProtKB">
        <authorList>
            <consortium name="EnsemblMetazoa"/>
        </authorList>
    </citation>
    <scope>IDENTIFICATION</scope>
    <source>
        <strain evidence="2">DF5081</strain>
    </source>
</reference>
<sequence length="675" mass="78580">MANEEDLQAPSCGMTIHVEQFGNGVSIQFVKMGCFKRKALTKNLVIAISSHDEHYETELKWVENPLQTVPERSTKKAEFGVKEAPVEMEKGKIGIVMLFYILCILISVIFRIIWLVGIAYEHYKKGYKVVARKAPREAETKTMVNQEMEVDSDWEPNPGQSVERVLHATHIMQKILEYCVEEKRRKLVNRQFNDAVKLAVKKEFKTITIDTFDHFLRINDFTIGKHRKAEIRPRLRAAAQMAANRNVNDGEANSDEDDDDFEMDNALIPILHSEDVEDVRYFIRFLEWLDTTFEPIVERFTIFDSWTFKPCSIPLNWINKLSVFNSMHPDMDYCNCVQCVQMARTCRKYFGPLSFKMAQDALLGKQMSYGTIACTDAMLADIAIEYTNSVDNRHRFDIDRFVHDFGRIRCNELKLAVQSIPPYHDELPKPQPLEVIQMLVKFWEIKTIHFEVVKFMENEYYLSRCAWENTGVFHPAYFVSFKQDTFDEFVHVVPYREVGTIDKDAREEVLPVIDIRVDAMESNTLGSNLSLISQTSRNHIERGVGYEWLHQGRIIFNMFRANRVLFIASGTLDFSGTVGTCNWVKYTIRHIMRATWGPREQPIPETGKTVHWIYYIDDMSNLIEDVWNEHIVDLMSANFPYHKVRLNTSEAFNACDNLTIRNYDNHKRADVERGV</sequence>
<evidence type="ECO:0000313" key="3">
    <source>
        <dbReference type="Proteomes" id="UP000005237"/>
    </source>
</evidence>
<name>A0A8R1DVT1_CAEJA</name>
<evidence type="ECO:0000256" key="1">
    <source>
        <dbReference type="SAM" id="Phobius"/>
    </source>
</evidence>
<dbReference type="Proteomes" id="UP000005237">
    <property type="component" value="Unassembled WGS sequence"/>
</dbReference>
<protein>
    <submittedName>
        <fullName evidence="2">Uncharacterized protein</fullName>
    </submittedName>
</protein>
<dbReference type="AlphaFoldDB" id="A0A8R1DVT1"/>
<accession>A0A8R1DVT1</accession>
<organism evidence="2 3">
    <name type="scientific">Caenorhabditis japonica</name>
    <dbReference type="NCBI Taxonomy" id="281687"/>
    <lineage>
        <taxon>Eukaryota</taxon>
        <taxon>Metazoa</taxon>
        <taxon>Ecdysozoa</taxon>
        <taxon>Nematoda</taxon>
        <taxon>Chromadorea</taxon>
        <taxon>Rhabditida</taxon>
        <taxon>Rhabditina</taxon>
        <taxon>Rhabditomorpha</taxon>
        <taxon>Rhabditoidea</taxon>
        <taxon>Rhabditidae</taxon>
        <taxon>Peloderinae</taxon>
        <taxon>Caenorhabditis</taxon>
    </lineage>
</organism>
<keyword evidence="1" id="KW-0812">Transmembrane</keyword>
<dbReference type="Pfam" id="PF06542">
    <property type="entry name" value="PHA-1"/>
    <property type="match status" value="1"/>
</dbReference>
<keyword evidence="3" id="KW-1185">Reference proteome</keyword>
<dbReference type="InterPro" id="IPR009497">
    <property type="entry name" value="Regulator_protein_PHA-1"/>
</dbReference>
<dbReference type="EnsemblMetazoa" id="CJA11909b.1">
    <property type="protein sequence ID" value="CJA11909b.1"/>
    <property type="gene ID" value="WBGene00131113"/>
</dbReference>
<keyword evidence="1" id="KW-1133">Transmembrane helix</keyword>
<keyword evidence="1" id="KW-0472">Membrane</keyword>
<reference evidence="3" key="1">
    <citation type="submission" date="2010-08" db="EMBL/GenBank/DDBJ databases">
        <authorList>
            <consortium name="Caenorhabditis japonica Sequencing Consortium"/>
            <person name="Wilson R.K."/>
        </authorList>
    </citation>
    <scope>NUCLEOTIDE SEQUENCE [LARGE SCALE GENOMIC DNA]</scope>
    <source>
        <strain evidence="3">DF5081</strain>
    </source>
</reference>